<reference evidence="2" key="1">
    <citation type="submission" date="2020-05" db="EMBL/GenBank/DDBJ databases">
        <authorList>
            <person name="Chiriac C."/>
            <person name="Salcher M."/>
            <person name="Ghai R."/>
            <person name="Kavagutti S V."/>
        </authorList>
    </citation>
    <scope>NUCLEOTIDE SEQUENCE</scope>
</reference>
<name>A0A6J6EDP7_9ZZZZ</name>
<protein>
    <submittedName>
        <fullName evidence="2">Unannotated protein</fullName>
    </submittedName>
</protein>
<dbReference type="EMBL" id="CAEZTU010000013">
    <property type="protein sequence ID" value="CAB4574611.1"/>
    <property type="molecule type" value="Genomic_DNA"/>
</dbReference>
<keyword evidence="1" id="KW-0812">Transmembrane</keyword>
<evidence type="ECO:0000313" key="2">
    <source>
        <dbReference type="EMBL" id="CAB4574611.1"/>
    </source>
</evidence>
<dbReference type="AlphaFoldDB" id="A0A6J6EDP7"/>
<dbReference type="InterPro" id="IPR008523">
    <property type="entry name" value="DUF805"/>
</dbReference>
<proteinExistence type="predicted"/>
<dbReference type="Pfam" id="PF05656">
    <property type="entry name" value="DUF805"/>
    <property type="match status" value="1"/>
</dbReference>
<gene>
    <name evidence="2" type="ORF">UFOPK1740_00480</name>
</gene>
<keyword evidence="1" id="KW-1133">Transmembrane helix</keyword>
<accession>A0A6J6EDP7</accession>
<organism evidence="2">
    <name type="scientific">freshwater metagenome</name>
    <dbReference type="NCBI Taxonomy" id="449393"/>
    <lineage>
        <taxon>unclassified sequences</taxon>
        <taxon>metagenomes</taxon>
        <taxon>ecological metagenomes</taxon>
    </lineage>
</organism>
<dbReference type="PANTHER" id="PTHR34980:SF2">
    <property type="entry name" value="INNER MEMBRANE PROTEIN YHAH-RELATED"/>
    <property type="match status" value="1"/>
</dbReference>
<feature type="transmembrane region" description="Helical" evidence="1">
    <location>
        <begin position="32"/>
        <end position="65"/>
    </location>
</feature>
<sequence>MNNYITPATRAVQKCLQNYAVFQGRASRSEFWYFFIFYVAANFLGNLIADFVGSLVTLGLLLPYISVGVRRMHDRNKSGWYLLIPLFNFYLAATPGDSGNNRFGAKPEKFGFKSW</sequence>
<evidence type="ECO:0000256" key="1">
    <source>
        <dbReference type="SAM" id="Phobius"/>
    </source>
</evidence>
<dbReference type="GO" id="GO:0005886">
    <property type="term" value="C:plasma membrane"/>
    <property type="evidence" value="ECO:0007669"/>
    <property type="project" value="TreeGrafter"/>
</dbReference>
<keyword evidence="1" id="KW-0472">Membrane</keyword>
<dbReference type="PANTHER" id="PTHR34980">
    <property type="entry name" value="INNER MEMBRANE PROTEIN-RELATED-RELATED"/>
    <property type="match status" value="1"/>
</dbReference>